<organism evidence="2 3">
    <name type="scientific">Sutcliffiella tianshenii</name>
    <dbReference type="NCBI Taxonomy" id="1463404"/>
    <lineage>
        <taxon>Bacteria</taxon>
        <taxon>Bacillati</taxon>
        <taxon>Bacillota</taxon>
        <taxon>Bacilli</taxon>
        <taxon>Bacillales</taxon>
        <taxon>Bacillaceae</taxon>
        <taxon>Sutcliffiella</taxon>
    </lineage>
</organism>
<dbReference type="Proteomes" id="UP000737402">
    <property type="component" value="Unassembled WGS sequence"/>
</dbReference>
<proteinExistence type="predicted"/>
<sequence>MNKHFAFQPEQFVSNIQNLDMTKEEKMAQLIVDSSVFQYHQKRLMHEIDQALSNRNQEKFNRLSTQYNELLDQFSHIKE</sequence>
<name>A0ABS2P562_9BACI</name>
<evidence type="ECO:0000313" key="3">
    <source>
        <dbReference type="Proteomes" id="UP000737402"/>
    </source>
</evidence>
<comment type="caution">
    <text evidence="2">The sequence shown here is derived from an EMBL/GenBank/DDBJ whole genome shotgun (WGS) entry which is preliminary data.</text>
</comment>
<dbReference type="Pfam" id="PF08858">
    <property type="entry name" value="IDEAL"/>
    <property type="match status" value="1"/>
</dbReference>
<protein>
    <submittedName>
        <fullName evidence="2">Uncharacterized protein YpiB (UPF0302 family)</fullName>
    </submittedName>
</protein>
<dbReference type="Gene3D" id="4.10.810.10">
    <property type="entry name" value="Virus Scaffolding Protein, Chain A"/>
    <property type="match status" value="1"/>
</dbReference>
<evidence type="ECO:0000313" key="2">
    <source>
        <dbReference type="EMBL" id="MBM7621530.1"/>
    </source>
</evidence>
<dbReference type="InterPro" id="IPR027393">
    <property type="entry name" value="Virus_scaffolding_prot_C"/>
</dbReference>
<dbReference type="InterPro" id="IPR014957">
    <property type="entry name" value="IDEAL_dom"/>
</dbReference>
<dbReference type="RefSeq" id="WP_204418313.1">
    <property type="nucleotide sequence ID" value="NZ_JAFBED010000008.1"/>
</dbReference>
<dbReference type="EMBL" id="JAFBED010000008">
    <property type="protein sequence ID" value="MBM7621530.1"/>
    <property type="molecule type" value="Genomic_DNA"/>
</dbReference>
<reference evidence="2 3" key="1">
    <citation type="submission" date="2021-01" db="EMBL/GenBank/DDBJ databases">
        <title>Genomic Encyclopedia of Type Strains, Phase IV (KMG-IV): sequencing the most valuable type-strain genomes for metagenomic binning, comparative biology and taxonomic classification.</title>
        <authorList>
            <person name="Goeker M."/>
        </authorList>
    </citation>
    <scope>NUCLEOTIDE SEQUENCE [LARGE SCALE GENOMIC DNA]</scope>
    <source>
        <strain evidence="2 3">DSM 25879</strain>
    </source>
</reference>
<evidence type="ECO:0000259" key="1">
    <source>
        <dbReference type="SMART" id="SM00914"/>
    </source>
</evidence>
<feature type="domain" description="IDEAL" evidence="1">
    <location>
        <begin position="30"/>
        <end position="67"/>
    </location>
</feature>
<dbReference type="SMART" id="SM00914">
    <property type="entry name" value="IDEAL"/>
    <property type="match status" value="1"/>
</dbReference>
<gene>
    <name evidence="2" type="ORF">JOC95_003419</name>
</gene>
<keyword evidence="3" id="KW-1185">Reference proteome</keyword>
<accession>A0ABS2P562</accession>